<dbReference type="InterPro" id="IPR021323">
    <property type="entry name" value="DUF2927"/>
</dbReference>
<dbReference type="EMBL" id="CP060436">
    <property type="protein sequence ID" value="QPM90393.1"/>
    <property type="molecule type" value="Genomic_DNA"/>
</dbReference>
<dbReference type="RefSeq" id="WP_119838930.1">
    <property type="nucleotide sequence ID" value="NZ_CP060436.1"/>
</dbReference>
<reference evidence="1 2" key="1">
    <citation type="submission" date="2020-08" db="EMBL/GenBank/DDBJ databases">
        <title>Genome sequence of Rhodobacteraceae bacterium Lw-13e.</title>
        <authorList>
            <person name="Poehlein A."/>
            <person name="Wolter L."/>
            <person name="Daniel R."/>
            <person name="Brinkhoff T."/>
        </authorList>
    </citation>
    <scope>NUCLEOTIDE SEQUENCE [LARGE SCALE GENOMIC DNA]</scope>
    <source>
        <strain evidence="1 2">Lw-13e</strain>
    </source>
</reference>
<dbReference type="Pfam" id="PF11150">
    <property type="entry name" value="DUF2927"/>
    <property type="match status" value="1"/>
</dbReference>
<dbReference type="OrthoDB" id="3295600at2"/>
<evidence type="ECO:0000313" key="2">
    <source>
        <dbReference type="Proteomes" id="UP000283786"/>
    </source>
</evidence>
<keyword evidence="2" id="KW-1185">Reference proteome</keyword>
<dbReference type="AlphaFoldDB" id="A0A418SHF6"/>
<evidence type="ECO:0008006" key="3">
    <source>
        <dbReference type="Google" id="ProtNLM"/>
    </source>
</evidence>
<protein>
    <recommendedName>
        <fullName evidence="3">DUF2927 domain-containing protein</fullName>
    </recommendedName>
</protein>
<evidence type="ECO:0000313" key="1">
    <source>
        <dbReference type="EMBL" id="QPM90393.1"/>
    </source>
</evidence>
<accession>A0A418SHF6</accession>
<organism evidence="1 2">
    <name type="scientific">Pseudooceanicola algae</name>
    <dbReference type="NCBI Taxonomy" id="1537215"/>
    <lineage>
        <taxon>Bacteria</taxon>
        <taxon>Pseudomonadati</taxon>
        <taxon>Pseudomonadota</taxon>
        <taxon>Alphaproteobacteria</taxon>
        <taxon>Rhodobacterales</taxon>
        <taxon>Paracoccaceae</taxon>
        <taxon>Pseudooceanicola</taxon>
    </lineage>
</organism>
<proteinExistence type="predicted"/>
<dbReference type="Proteomes" id="UP000283786">
    <property type="component" value="Chromosome"/>
</dbReference>
<sequence>MARGKGHRSQTRLKAVRAGHGARWQQACRPILLPSLRLAVMVGLAGCGSIFGSDLAPSDGPRPVSPPAHSTPPAATERDEVLIAYYRRQQDDLQVRGLLRVDGGGPDTDFDAEDLARNFEAVAFSDEHFMRAAAGGAQVLRRWDGPVRIGISFGATVPMGGLRRNDTATLGHYASRLARITGHDIRYVPSGANFHVMVIDEADRPEAIAQIQRIAPDLSARAQAQLLDLPIGVHCLVLGFAAQGSAVYQSAVVLIRAEHPPLMRRACIHEEVAQGLGLRNDSAEARPSIFNDDMEFALLTSQDEMMLKMLYDPRLAPGMTLETARPLIRALSQDLQPTGPS</sequence>
<name>A0A418SHF6_9RHOB</name>
<gene>
    <name evidence="1" type="ORF">PSAL_016310</name>
</gene>
<dbReference type="KEGG" id="palw:PSAL_016310"/>